<evidence type="ECO:0000259" key="1">
    <source>
        <dbReference type="Pfam" id="PF05193"/>
    </source>
</evidence>
<dbReference type="InterPro" id="IPR007863">
    <property type="entry name" value="Peptidase_M16_C"/>
</dbReference>
<dbReference type="Pfam" id="PF05193">
    <property type="entry name" value="Peptidase_M16_C"/>
    <property type="match status" value="1"/>
</dbReference>
<protein>
    <submittedName>
        <fullName evidence="2">Insulinase family protein</fullName>
    </submittedName>
</protein>
<proteinExistence type="predicted"/>
<dbReference type="EMBL" id="JAEOAH010000005">
    <property type="protein sequence ID" value="MBK3494326.1"/>
    <property type="molecule type" value="Genomic_DNA"/>
</dbReference>
<dbReference type="RefSeq" id="WP_200748263.1">
    <property type="nucleotide sequence ID" value="NZ_JAEOAH010000005.1"/>
</dbReference>
<dbReference type="PANTHER" id="PTHR11851">
    <property type="entry name" value="METALLOPROTEASE"/>
    <property type="match status" value="1"/>
</dbReference>
<organism evidence="2 3">
    <name type="scientific">Viridibacillus soli</name>
    <dbReference type="NCBI Taxonomy" id="2798301"/>
    <lineage>
        <taxon>Bacteria</taxon>
        <taxon>Bacillati</taxon>
        <taxon>Bacillota</taxon>
        <taxon>Bacilli</taxon>
        <taxon>Bacillales</taxon>
        <taxon>Caryophanaceae</taxon>
        <taxon>Viridibacillus</taxon>
    </lineage>
</organism>
<gene>
    <name evidence="2" type="ORF">JFL43_05535</name>
</gene>
<dbReference type="SUPFAM" id="SSF63411">
    <property type="entry name" value="LuxS/MPP-like metallohydrolase"/>
    <property type="match status" value="2"/>
</dbReference>
<dbReference type="InterPro" id="IPR050361">
    <property type="entry name" value="MPP/UQCRC_Complex"/>
</dbReference>
<dbReference type="Gene3D" id="3.30.830.10">
    <property type="entry name" value="Metalloenzyme, LuxS/M16 peptidase-like"/>
    <property type="match status" value="2"/>
</dbReference>
<dbReference type="PANTHER" id="PTHR11851:SF186">
    <property type="entry name" value="INACTIVE METALLOPROTEASE YMFF-RELATED"/>
    <property type="match status" value="1"/>
</dbReference>
<accession>A0ABS1H4J1</accession>
<evidence type="ECO:0000313" key="2">
    <source>
        <dbReference type="EMBL" id="MBK3494326.1"/>
    </source>
</evidence>
<dbReference type="NCBIfam" id="NF047422">
    <property type="entry name" value="YfmF_fam"/>
    <property type="match status" value="1"/>
</dbReference>
<name>A0ABS1H4J1_9BACL</name>
<dbReference type="Proteomes" id="UP000618943">
    <property type="component" value="Unassembled WGS sequence"/>
</dbReference>
<comment type="caution">
    <text evidence="2">The sequence shown here is derived from an EMBL/GenBank/DDBJ whole genome shotgun (WGS) entry which is preliminary data.</text>
</comment>
<evidence type="ECO:0000313" key="3">
    <source>
        <dbReference type="Proteomes" id="UP000618943"/>
    </source>
</evidence>
<sequence>MFQTIQVAKGVNIHTRTTDQFKTVNFSVKFKRPLTVEDAAERTVLTNVMQHSNARYPSSAALRMYLDDLYGTVLYLDTTKRGDEHTVLLNIETVNDQYLKTGEVLGKVLELMNTVLFDPNFDNGVFRESIVTREKEMVIERIQSVFDDKSRYAQQQLLNIMRPNHPASISANGKIKDVEKVTPASLVKTYEKMLAEDLIDIYVVGDIDEKEMVDSLKKALPFADRAVDHAVHPTVESKPTETYVSEQQDMKQGKLHIGYHTPVTFTHKDFPKMQIFNGVFGGYPHAKLFMNVREKESMAYYCSSSYSSQYGLVFVISGIDANKEEKAIALIDEQLASIQQGEITDLELTQTKAMLTNQLKEALDSARGQIEIYDQYKELPTAFSVEKMAVKWQAVTKEDIVEMAKKVEKETVYFLSGKEDAPE</sequence>
<keyword evidence="3" id="KW-1185">Reference proteome</keyword>
<reference evidence="2 3" key="1">
    <citation type="submission" date="2020-12" db="EMBL/GenBank/DDBJ databases">
        <title>YIM B01967 draft genome.</title>
        <authorList>
            <person name="Yan X."/>
        </authorList>
    </citation>
    <scope>NUCLEOTIDE SEQUENCE [LARGE SCALE GENOMIC DNA]</scope>
    <source>
        <strain evidence="2 3">YIM B01967</strain>
    </source>
</reference>
<dbReference type="InterPro" id="IPR011249">
    <property type="entry name" value="Metalloenz_LuxS/M16"/>
</dbReference>
<feature type="domain" description="Peptidase M16 C-terminal" evidence="1">
    <location>
        <begin position="180"/>
        <end position="355"/>
    </location>
</feature>